<reference evidence="6 7" key="1">
    <citation type="submission" date="2018-06" db="EMBL/GenBank/DDBJ databases">
        <authorList>
            <consortium name="Pathogen Informatics"/>
            <person name="Doyle S."/>
        </authorList>
    </citation>
    <scope>NUCLEOTIDE SEQUENCE [LARGE SCALE GENOMIC DNA]</scope>
    <source>
        <strain evidence="6 7">NCTC11179</strain>
    </source>
</reference>
<dbReference type="SMART" id="SM00740">
    <property type="entry name" value="PASTA"/>
    <property type="match status" value="1"/>
</dbReference>
<evidence type="ECO:0000256" key="2">
    <source>
        <dbReference type="ARBA" id="ARBA00022645"/>
    </source>
</evidence>
<feature type="transmembrane region" description="Helical" evidence="4">
    <location>
        <begin position="12"/>
        <end position="32"/>
    </location>
</feature>
<keyword evidence="4" id="KW-0812">Transmembrane</keyword>
<keyword evidence="2" id="KW-0121">Carboxypeptidase</keyword>
<evidence type="ECO:0000256" key="3">
    <source>
        <dbReference type="ARBA" id="ARBA00023136"/>
    </source>
</evidence>
<dbReference type="InterPro" id="IPR050515">
    <property type="entry name" value="Beta-lactam/transpept"/>
</dbReference>
<gene>
    <name evidence="6" type="primary">penA</name>
    <name evidence="6" type="ORF">NCTC11179_02441</name>
</gene>
<dbReference type="PANTHER" id="PTHR30627:SF1">
    <property type="entry name" value="PEPTIDOGLYCAN D,D-TRANSPEPTIDASE FTSI"/>
    <property type="match status" value="1"/>
</dbReference>
<dbReference type="InterPro" id="IPR036138">
    <property type="entry name" value="PBP_dimer_sf"/>
</dbReference>
<dbReference type="Gene3D" id="3.40.710.10">
    <property type="entry name" value="DD-peptidase/beta-lactamase superfamily"/>
    <property type="match status" value="1"/>
</dbReference>
<evidence type="ECO:0000313" key="6">
    <source>
        <dbReference type="EMBL" id="STZ68957.1"/>
    </source>
</evidence>
<keyword evidence="7" id="KW-1185">Reference proteome</keyword>
<dbReference type="RefSeq" id="WP_115091809.1">
    <property type="nucleotide sequence ID" value="NZ_CP068107.1"/>
</dbReference>
<dbReference type="SUPFAM" id="SSF56601">
    <property type="entry name" value="beta-lactamase/transpeptidase-like"/>
    <property type="match status" value="1"/>
</dbReference>
<feature type="domain" description="PASTA" evidence="5">
    <location>
        <begin position="614"/>
        <end position="670"/>
    </location>
</feature>
<dbReference type="SUPFAM" id="SSF56519">
    <property type="entry name" value="Penicillin binding protein dimerisation domain"/>
    <property type="match status" value="1"/>
</dbReference>
<evidence type="ECO:0000256" key="4">
    <source>
        <dbReference type="SAM" id="Phobius"/>
    </source>
</evidence>
<dbReference type="InterPro" id="IPR012338">
    <property type="entry name" value="Beta-lactam/transpept-like"/>
</dbReference>
<dbReference type="Proteomes" id="UP000255024">
    <property type="component" value="Unassembled WGS sequence"/>
</dbReference>
<keyword evidence="3 4" id="KW-0472">Membrane</keyword>
<evidence type="ECO:0000259" key="5">
    <source>
        <dbReference type="PROSITE" id="PS51178"/>
    </source>
</evidence>
<dbReference type="Gene3D" id="3.30.450.330">
    <property type="match status" value="1"/>
</dbReference>
<dbReference type="PANTHER" id="PTHR30627">
    <property type="entry name" value="PEPTIDOGLYCAN D,D-TRANSPEPTIDASE"/>
    <property type="match status" value="1"/>
</dbReference>
<dbReference type="Pfam" id="PF03717">
    <property type="entry name" value="PBP_dimer"/>
    <property type="match status" value="1"/>
</dbReference>
<dbReference type="PROSITE" id="PS51178">
    <property type="entry name" value="PASTA"/>
    <property type="match status" value="1"/>
</dbReference>
<dbReference type="Gene3D" id="3.90.1310.10">
    <property type="entry name" value="Penicillin-binding protein 2a (Domain 2)"/>
    <property type="match status" value="1"/>
</dbReference>
<organism evidence="6 7">
    <name type="scientific">Myroides odoratus</name>
    <name type="common">Flavobacterium odoratum</name>
    <dbReference type="NCBI Taxonomy" id="256"/>
    <lineage>
        <taxon>Bacteria</taxon>
        <taxon>Pseudomonadati</taxon>
        <taxon>Bacteroidota</taxon>
        <taxon>Flavobacteriia</taxon>
        <taxon>Flavobacteriales</taxon>
        <taxon>Flavobacteriaceae</taxon>
        <taxon>Myroides</taxon>
    </lineage>
</organism>
<evidence type="ECO:0000313" key="7">
    <source>
        <dbReference type="Proteomes" id="UP000255024"/>
    </source>
</evidence>
<keyword evidence="2" id="KW-0378">Hydrolase</keyword>
<name>A0A378U1C1_MYROD</name>
<keyword evidence="4" id="KW-1133">Transmembrane helix</keyword>
<comment type="subcellular location">
    <subcellularLocation>
        <location evidence="1">Membrane</location>
    </subcellularLocation>
</comment>
<dbReference type="GO" id="GO:0004180">
    <property type="term" value="F:carboxypeptidase activity"/>
    <property type="evidence" value="ECO:0007669"/>
    <property type="project" value="UniProtKB-KW"/>
</dbReference>
<dbReference type="Pfam" id="PF00905">
    <property type="entry name" value="Transpeptidase"/>
    <property type="match status" value="1"/>
</dbReference>
<dbReference type="Gene3D" id="3.30.10.20">
    <property type="match status" value="1"/>
</dbReference>
<dbReference type="InterPro" id="IPR005311">
    <property type="entry name" value="PBP_dimer"/>
</dbReference>
<dbReference type="EMBL" id="UGQL01000002">
    <property type="protein sequence ID" value="STZ68957.1"/>
    <property type="molecule type" value="Genomic_DNA"/>
</dbReference>
<dbReference type="Pfam" id="PF03793">
    <property type="entry name" value="PASTA"/>
    <property type="match status" value="1"/>
</dbReference>
<dbReference type="InterPro" id="IPR001460">
    <property type="entry name" value="PCN-bd_Tpept"/>
</dbReference>
<protein>
    <submittedName>
        <fullName evidence="6">Penicillin-binding protein 2</fullName>
    </submittedName>
</protein>
<dbReference type="GO" id="GO:0071555">
    <property type="term" value="P:cell wall organization"/>
    <property type="evidence" value="ECO:0007669"/>
    <property type="project" value="TreeGrafter"/>
</dbReference>
<accession>A0A378U1C1</accession>
<sequence>MALGNKNIYVNIYVVTAIVLLLAGGVIYRMLLIQGVEGSELRQKARSENRVKEEIIEANRGNVYSADGSLLATSVPVFEIRFDGVAPKQENFEKEVKPLADSLAVMFRKPSAYYENMLRKGRASKSRYILIARNLSYVEYVRIKNFPLFKRGGNGGGFISSQKTVRQHPIGRIAKRTIGYERKNEDGTFGRVGIEGAFTNYLSGYDGKRKMQSLAKNQWKPINDENEIEPIDGKDIISTIDVYIQDIAHHALLQSLEKYSADHGCVIVMETKTGAIRAISNLGRDEKTGGYYETVNYAVGEKHEPGSTFKLASLLALLEKKQIDTARIYDTNEGVVRFYNARVRDSKHGGYGKVSLARGIELSSNTVITQAVDEAFKNDPKVFTDYLSSLWMDKPLGLKIKGEAIPYVPKPGKKGWSGLALPWMAFGYGLSVTPLQTLTLYNAVANDGEMVKPYFVSEIKEFDQTIQKFDKVVLNPQIASPDVIHQARAILENTVKKGTGRKLYSPNFSMAGKTGTAQVNYGKGKGYGSDMYYSSSFAGYFPADNPKYSCIVVIHKPDRSKSYYGADVAGPVFKRIAQKIYTDVPTTKEMRDSNEVPTSIVESYQSFLVQNQFGEAMMPDVRGMQVMDALPLLENLGLKVQVKGVGKVKTQSILAGQKIDKNQKVVLELS</sequence>
<dbReference type="CDD" id="cd06575">
    <property type="entry name" value="PASTA_Pbp2x-like_2"/>
    <property type="match status" value="1"/>
</dbReference>
<proteinExistence type="predicted"/>
<dbReference type="GO" id="GO:0005886">
    <property type="term" value="C:plasma membrane"/>
    <property type="evidence" value="ECO:0007669"/>
    <property type="project" value="TreeGrafter"/>
</dbReference>
<dbReference type="SUPFAM" id="SSF54184">
    <property type="entry name" value="Penicillin-binding protein 2x (pbp-2x), c-terminal domain"/>
    <property type="match status" value="1"/>
</dbReference>
<dbReference type="InterPro" id="IPR005543">
    <property type="entry name" value="PASTA_dom"/>
</dbReference>
<keyword evidence="2" id="KW-0645">Protease</keyword>
<dbReference type="AlphaFoldDB" id="A0A378U1C1"/>
<dbReference type="GO" id="GO:0008658">
    <property type="term" value="F:penicillin binding"/>
    <property type="evidence" value="ECO:0007669"/>
    <property type="project" value="InterPro"/>
</dbReference>
<evidence type="ECO:0000256" key="1">
    <source>
        <dbReference type="ARBA" id="ARBA00004370"/>
    </source>
</evidence>